<reference evidence="15 16" key="1">
    <citation type="submission" date="2015-09" db="EMBL/GenBank/DDBJ databases">
        <authorList>
            <consortium name="Pathogen Informatics"/>
        </authorList>
    </citation>
    <scope>NUCLEOTIDE SEQUENCE [LARGE SCALE GENOMIC DNA]</scope>
    <source>
        <strain evidence="14 15">2789STDY5834866</strain>
        <strain evidence="13 16">2789STDY5834962</strain>
    </source>
</reference>
<dbReference type="EMBL" id="CYXR01000025">
    <property type="protein sequence ID" value="CUN11502.1"/>
    <property type="molecule type" value="Genomic_DNA"/>
</dbReference>
<protein>
    <submittedName>
        <fullName evidence="13">Stage III sporulation protein J</fullName>
    </submittedName>
</protein>
<evidence type="ECO:0000259" key="12">
    <source>
        <dbReference type="Pfam" id="PF02096"/>
    </source>
</evidence>
<dbReference type="InterPro" id="IPR047196">
    <property type="entry name" value="YidC_ALB_C"/>
</dbReference>
<sequence>MTGILMTQVSTPIIGQAAWLLGKIMDGIYRVMDLIGIHNLGVCIILLTIVIYTLLMPLTIKQQKFSKMSAAMNPELQKVQQKYKGKNDQASMQKMQEETQLVYEKYGVSPTGGCLSMFIQFPILWAMYYVIRNIPAYVGQVKAVYTPLLTSIMAQDGWQKVMEKIGEAKPILMSASKYDYSDKNVLIDVLYKFQTSTWETLGKKLPDLQSTIDSTVDTLKSMNNFLGLNIAETPMNLISNGVKAGAWGIVIMAVLIPVLSGLSQYLSVKLSQQTTAVTNNPQADQMASTMKTMNVTLPLVSVFMCFTLPTGLGIYWVASAVVRMVQQFFINKHLNKIPMDELIKENMEKAAEKRKNKNEVDASNVNKMAHKNVKNIHEPVRTAAQTKELEEKLEEAKKKNENAKAGSLADKANLVKRFNEGQK</sequence>
<feature type="compositionally biased region" description="Basic and acidic residues" evidence="10">
    <location>
        <begin position="387"/>
        <end position="402"/>
    </location>
</feature>
<feature type="region of interest" description="Disordered" evidence="10">
    <location>
        <begin position="387"/>
        <end position="423"/>
    </location>
</feature>
<evidence type="ECO:0000256" key="9">
    <source>
        <dbReference type="RuleBase" id="RU003945"/>
    </source>
</evidence>
<keyword evidence="6 11" id="KW-1133">Transmembrane helix</keyword>
<dbReference type="RefSeq" id="WP_055158103.1">
    <property type="nucleotide sequence ID" value="NZ_CYXR01000025.1"/>
</dbReference>
<proteinExistence type="inferred from homology"/>
<dbReference type="OrthoDB" id="9780552at2"/>
<dbReference type="NCBIfam" id="TIGR03592">
    <property type="entry name" value="yidC_oxa1_cterm"/>
    <property type="match status" value="1"/>
</dbReference>
<dbReference type="PANTHER" id="PTHR12428:SF65">
    <property type="entry name" value="CYTOCHROME C OXIDASE ASSEMBLY PROTEIN COX18, MITOCHONDRIAL"/>
    <property type="match status" value="1"/>
</dbReference>
<dbReference type="AlphaFoldDB" id="A0A173U8Y7"/>
<keyword evidence="5" id="KW-0653">Protein transport</keyword>
<feature type="transmembrane region" description="Helical" evidence="11">
    <location>
        <begin position="295"/>
        <end position="318"/>
    </location>
</feature>
<dbReference type="Proteomes" id="UP000095362">
    <property type="component" value="Unassembled WGS sequence"/>
</dbReference>
<keyword evidence="4 9" id="KW-0812">Transmembrane</keyword>
<dbReference type="PANTHER" id="PTHR12428">
    <property type="entry name" value="OXA1"/>
    <property type="match status" value="1"/>
</dbReference>
<evidence type="ECO:0000256" key="10">
    <source>
        <dbReference type="SAM" id="MobiDB-lite"/>
    </source>
</evidence>
<dbReference type="GO" id="GO:0005886">
    <property type="term" value="C:plasma membrane"/>
    <property type="evidence" value="ECO:0007669"/>
    <property type="project" value="UniProtKB-SubCell"/>
</dbReference>
<dbReference type="InterPro" id="IPR001708">
    <property type="entry name" value="YidC/ALB3/OXA1/COX18"/>
</dbReference>
<evidence type="ECO:0000256" key="2">
    <source>
        <dbReference type="ARBA" id="ARBA00022448"/>
    </source>
</evidence>
<dbReference type="EMBL" id="CYZK01000016">
    <property type="protein sequence ID" value="CUO52458.1"/>
    <property type="molecule type" value="Genomic_DNA"/>
</dbReference>
<feature type="transmembrane region" description="Helical" evidence="11">
    <location>
        <begin position="35"/>
        <end position="58"/>
    </location>
</feature>
<comment type="subcellular location">
    <subcellularLocation>
        <location evidence="1">Cell membrane</location>
        <topology evidence="1">Multi-pass membrane protein</topology>
    </subcellularLocation>
    <subcellularLocation>
        <location evidence="9">Membrane</location>
        <topology evidence="9">Multi-pass membrane protein</topology>
    </subcellularLocation>
</comment>
<evidence type="ECO:0000256" key="6">
    <source>
        <dbReference type="ARBA" id="ARBA00022989"/>
    </source>
</evidence>
<evidence type="ECO:0000313" key="15">
    <source>
        <dbReference type="Proteomes" id="UP000095362"/>
    </source>
</evidence>
<keyword evidence="8" id="KW-0143">Chaperone</keyword>
<evidence type="ECO:0000313" key="13">
    <source>
        <dbReference type="EMBL" id="CUN11502.1"/>
    </source>
</evidence>
<keyword evidence="7 11" id="KW-0472">Membrane</keyword>
<evidence type="ECO:0000256" key="5">
    <source>
        <dbReference type="ARBA" id="ARBA00022927"/>
    </source>
</evidence>
<name>A0A173U8Y7_9FIRM</name>
<dbReference type="GO" id="GO:0015031">
    <property type="term" value="P:protein transport"/>
    <property type="evidence" value="ECO:0007669"/>
    <property type="project" value="UniProtKB-KW"/>
</dbReference>
<keyword evidence="2" id="KW-0813">Transport</keyword>
<dbReference type="Pfam" id="PF02096">
    <property type="entry name" value="60KD_IMP"/>
    <property type="match status" value="1"/>
</dbReference>
<evidence type="ECO:0000313" key="16">
    <source>
        <dbReference type="Proteomes" id="UP000095727"/>
    </source>
</evidence>
<evidence type="ECO:0000256" key="3">
    <source>
        <dbReference type="ARBA" id="ARBA00022475"/>
    </source>
</evidence>
<dbReference type="Proteomes" id="UP000095727">
    <property type="component" value="Unassembled WGS sequence"/>
</dbReference>
<feature type="transmembrane region" description="Helical" evidence="11">
    <location>
        <begin position="244"/>
        <end position="266"/>
    </location>
</feature>
<dbReference type="STRING" id="410072.ERS852525_02118"/>
<dbReference type="GO" id="GO:0051205">
    <property type="term" value="P:protein insertion into membrane"/>
    <property type="evidence" value="ECO:0007669"/>
    <property type="project" value="TreeGrafter"/>
</dbReference>
<feature type="domain" description="Membrane insertase YidC/Oxa/ALB C-terminal" evidence="12">
    <location>
        <begin position="41"/>
        <end position="332"/>
    </location>
</feature>
<comment type="similarity">
    <text evidence="9">Belongs to the OXA1/ALB3/YidC family.</text>
</comment>
<evidence type="ECO:0000313" key="14">
    <source>
        <dbReference type="EMBL" id="CUO52458.1"/>
    </source>
</evidence>
<evidence type="ECO:0000256" key="4">
    <source>
        <dbReference type="ARBA" id="ARBA00022692"/>
    </source>
</evidence>
<organism evidence="13 16">
    <name type="scientific">Coprococcus comes</name>
    <dbReference type="NCBI Taxonomy" id="410072"/>
    <lineage>
        <taxon>Bacteria</taxon>
        <taxon>Bacillati</taxon>
        <taxon>Bacillota</taxon>
        <taxon>Clostridia</taxon>
        <taxon>Lachnospirales</taxon>
        <taxon>Lachnospiraceae</taxon>
        <taxon>Coprococcus</taxon>
    </lineage>
</organism>
<evidence type="ECO:0000256" key="7">
    <source>
        <dbReference type="ARBA" id="ARBA00023136"/>
    </source>
</evidence>
<evidence type="ECO:0000256" key="8">
    <source>
        <dbReference type="ARBA" id="ARBA00023186"/>
    </source>
</evidence>
<evidence type="ECO:0000256" key="11">
    <source>
        <dbReference type="SAM" id="Phobius"/>
    </source>
</evidence>
<evidence type="ECO:0000256" key="1">
    <source>
        <dbReference type="ARBA" id="ARBA00004651"/>
    </source>
</evidence>
<dbReference type="PaxDb" id="410072-ERS852525_02118"/>
<gene>
    <name evidence="13" type="primary">misCA</name>
    <name evidence="14" type="ORF">ERS852481_02263</name>
    <name evidence="13" type="ORF">ERS852574_02786</name>
</gene>
<keyword evidence="3" id="KW-1003">Cell membrane</keyword>
<accession>A0A173U8Y7</accession>
<dbReference type="InterPro" id="IPR028055">
    <property type="entry name" value="YidC/Oxa/ALB_C"/>
</dbReference>
<dbReference type="CDD" id="cd20070">
    <property type="entry name" value="5TM_YidC_Alb3"/>
    <property type="match status" value="1"/>
</dbReference>
<dbReference type="GO" id="GO:0032977">
    <property type="term" value="F:membrane insertase activity"/>
    <property type="evidence" value="ECO:0007669"/>
    <property type="project" value="InterPro"/>
</dbReference>